<evidence type="ECO:0000256" key="3">
    <source>
        <dbReference type="ARBA" id="ARBA00005708"/>
    </source>
</evidence>
<dbReference type="SUPFAM" id="SSF55620">
    <property type="entry name" value="Tetrahydrobiopterin biosynthesis enzymes-like"/>
    <property type="match status" value="1"/>
</dbReference>
<protein>
    <recommendedName>
        <fullName evidence="6">7,8-dihydroneopterin aldolase</fullName>
        <ecNumber evidence="6">4.1.2.25</ecNumber>
    </recommendedName>
</protein>
<proteinExistence type="inferred from homology"/>
<dbReference type="InterPro" id="IPR006157">
    <property type="entry name" value="FolB_dom"/>
</dbReference>
<evidence type="ECO:0000256" key="1">
    <source>
        <dbReference type="ARBA" id="ARBA00001353"/>
    </source>
</evidence>
<dbReference type="CDD" id="cd00534">
    <property type="entry name" value="DHNA_DHNTPE"/>
    <property type="match status" value="1"/>
</dbReference>
<reference evidence="9" key="1">
    <citation type="submission" date="2017-05" db="EMBL/GenBank/DDBJ databases">
        <authorList>
            <person name="Sharma S."/>
            <person name="Sidhu C."/>
            <person name="Pinnaka A.K."/>
        </authorList>
    </citation>
    <scope>NUCLEOTIDE SEQUENCE [LARGE SCALE GENOMIC DNA]</scope>
    <source>
        <strain evidence="9">AK93</strain>
    </source>
</reference>
<dbReference type="GO" id="GO:0046654">
    <property type="term" value="P:tetrahydrofolate biosynthetic process"/>
    <property type="evidence" value="ECO:0007669"/>
    <property type="project" value="UniProtKB-UniRule"/>
</dbReference>
<dbReference type="EMBL" id="NFZW01000007">
    <property type="protein sequence ID" value="RFA37485.1"/>
    <property type="molecule type" value="Genomic_DNA"/>
</dbReference>
<dbReference type="Pfam" id="PF02152">
    <property type="entry name" value="FolB"/>
    <property type="match status" value="1"/>
</dbReference>
<comment type="function">
    <text evidence="6">Catalyzes the conversion of 7,8-dihydroneopterin to 6-hydroxymethyl-7,8-dihydropterin.</text>
</comment>
<dbReference type="NCBIfam" id="TIGR00526">
    <property type="entry name" value="folB_dom"/>
    <property type="match status" value="1"/>
</dbReference>
<dbReference type="InterPro" id="IPR043133">
    <property type="entry name" value="GTP-CH-I_C/QueF"/>
</dbReference>
<comment type="catalytic activity">
    <reaction evidence="1 6">
        <text>7,8-dihydroneopterin = 6-hydroxymethyl-7,8-dihydropterin + glycolaldehyde</text>
        <dbReference type="Rhea" id="RHEA:10540"/>
        <dbReference type="ChEBI" id="CHEBI:17001"/>
        <dbReference type="ChEBI" id="CHEBI:17071"/>
        <dbReference type="ChEBI" id="CHEBI:44841"/>
        <dbReference type="EC" id="4.1.2.25"/>
    </reaction>
</comment>
<evidence type="ECO:0000313" key="9">
    <source>
        <dbReference type="Proteomes" id="UP000256763"/>
    </source>
</evidence>
<dbReference type="GO" id="GO:0005737">
    <property type="term" value="C:cytoplasm"/>
    <property type="evidence" value="ECO:0007669"/>
    <property type="project" value="TreeGrafter"/>
</dbReference>
<dbReference type="OrthoDB" id="9810587at2"/>
<dbReference type="SMART" id="SM00905">
    <property type="entry name" value="FolB"/>
    <property type="match status" value="1"/>
</dbReference>
<dbReference type="GO" id="GO:0046656">
    <property type="term" value="P:folic acid biosynthetic process"/>
    <property type="evidence" value="ECO:0007669"/>
    <property type="project" value="UniProtKB-UniRule"/>
</dbReference>
<evidence type="ECO:0000259" key="7">
    <source>
        <dbReference type="SMART" id="SM00905"/>
    </source>
</evidence>
<accession>A0A3E0WZQ3</accession>
<dbReference type="EC" id="4.1.2.25" evidence="6"/>
<organism evidence="8 9">
    <name type="scientific">Alkalilimnicola ehrlichii</name>
    <dbReference type="NCBI Taxonomy" id="351052"/>
    <lineage>
        <taxon>Bacteria</taxon>
        <taxon>Pseudomonadati</taxon>
        <taxon>Pseudomonadota</taxon>
        <taxon>Gammaproteobacteria</taxon>
        <taxon>Chromatiales</taxon>
        <taxon>Ectothiorhodospiraceae</taxon>
        <taxon>Alkalilimnicola</taxon>
    </lineage>
</organism>
<dbReference type="PANTHER" id="PTHR42844:SF1">
    <property type="entry name" value="DIHYDRONEOPTERIN ALDOLASE 1-RELATED"/>
    <property type="match status" value="1"/>
</dbReference>
<evidence type="ECO:0000256" key="6">
    <source>
        <dbReference type="RuleBase" id="RU362079"/>
    </source>
</evidence>
<evidence type="ECO:0000256" key="4">
    <source>
        <dbReference type="ARBA" id="ARBA00022909"/>
    </source>
</evidence>
<comment type="caution">
    <text evidence="8">The sequence shown here is derived from an EMBL/GenBank/DDBJ whole genome shotgun (WGS) entry which is preliminary data.</text>
</comment>
<dbReference type="AlphaFoldDB" id="A0A3E0WZQ3"/>
<evidence type="ECO:0000256" key="5">
    <source>
        <dbReference type="ARBA" id="ARBA00023239"/>
    </source>
</evidence>
<sequence length="128" mass="13745">MSVGEFMDTVSIEGLRLATVIGVFEWEREVQQTLGLDLVLQVDIAAAASSDRLEDTVDYGALAADLAGFYQESRYQLVEALAEATAKRVLSRYPVVSTVTVRLAKPVKVPPAGNFDAVVTIARGRAAS</sequence>
<evidence type="ECO:0000256" key="2">
    <source>
        <dbReference type="ARBA" id="ARBA00005013"/>
    </source>
</evidence>
<dbReference type="Proteomes" id="UP000256763">
    <property type="component" value="Unassembled WGS sequence"/>
</dbReference>
<keyword evidence="9" id="KW-1185">Reference proteome</keyword>
<dbReference type="Gene3D" id="3.30.1130.10">
    <property type="match status" value="1"/>
</dbReference>
<dbReference type="InterPro" id="IPR006156">
    <property type="entry name" value="Dihydroneopterin_aldolase"/>
</dbReference>
<comment type="pathway">
    <text evidence="2 6">Cofactor biosynthesis; tetrahydrofolate biosynthesis; 2-amino-4-hydroxy-6-hydroxymethyl-7,8-dihydropteridine diphosphate from 7,8-dihydroneopterin triphosphate: step 3/4.</text>
</comment>
<keyword evidence="5 6" id="KW-0456">Lyase</keyword>
<dbReference type="NCBIfam" id="TIGR00525">
    <property type="entry name" value="folB"/>
    <property type="match status" value="1"/>
</dbReference>
<dbReference type="UniPathway" id="UPA00077">
    <property type="reaction ID" value="UER00154"/>
</dbReference>
<keyword evidence="4 6" id="KW-0289">Folate biosynthesis</keyword>
<feature type="domain" description="Dihydroneopterin aldolase/epimerase" evidence="7">
    <location>
        <begin position="10"/>
        <end position="123"/>
    </location>
</feature>
<dbReference type="GO" id="GO:0004150">
    <property type="term" value="F:dihydroneopterin aldolase activity"/>
    <property type="evidence" value="ECO:0007669"/>
    <property type="project" value="UniProtKB-UniRule"/>
</dbReference>
<name>A0A3E0WZQ3_9GAMM</name>
<evidence type="ECO:0000313" key="8">
    <source>
        <dbReference type="EMBL" id="RFA37485.1"/>
    </source>
</evidence>
<comment type="similarity">
    <text evidence="3 6">Belongs to the DHNA family.</text>
</comment>
<dbReference type="PANTHER" id="PTHR42844">
    <property type="entry name" value="DIHYDRONEOPTERIN ALDOLASE 1-RELATED"/>
    <property type="match status" value="1"/>
</dbReference>
<gene>
    <name evidence="8" type="ORF">CAL65_09395</name>
</gene>